<sequence length="136" mass="15510">MKELAVLREKVTEQHRQLGKGGKQHPGPEEPKKLRPPPARTPCQQELDQVLERISTMRLPDERGPLEHLYSLHIPNCDKHGLYNLKQCKMSRNGQRGECWCVNPNTGKPIEGAPTVRGDPECHRFYNGQQEARGVQ</sequence>
<feature type="region of interest" description="Disordered" evidence="10">
    <location>
        <begin position="1"/>
        <end position="42"/>
    </location>
</feature>
<dbReference type="GO" id="GO:0031995">
    <property type="term" value="F:insulin-like growth factor II binding"/>
    <property type="evidence" value="ECO:0007669"/>
    <property type="project" value="TreeGrafter"/>
</dbReference>
<comment type="function">
    <text evidence="7">Multifunctional protein that plays a critical role in regulating the availability of IGFs such as IGF1 and IGF2 to their receptors and thereby regulates IGF-mediated cellular processes including proliferation, differentiation, and apoptosis in a cell-type specific manner. Functions coordinately with receptor protein tyrosine phosphatase beta/PTPRB and the IGF1 receptor to regulate IGF1-mediated signaling by stimulating the phosphorylation of PTEN leading to its inactivation and AKT1 activation. Plays a positive role in cell migration via interaction with integrin alpha5/ITGA5 through an RGD motif. Additionally, interaction with ITGA5/ITGB1 enhances the adhesion of endothelial progenitor cells to endothelial cells. Upon mitochondrial damage, facilitates apoptosis with ITGA5 of podocytes, and then activates the phosphorylation of focal adhesion kinase (FAK)-mediated mitochondrial injury.</text>
</comment>
<dbReference type="PRINTS" id="PR01976">
    <property type="entry name" value="IGFBPFAMILY"/>
</dbReference>
<dbReference type="EMBL" id="JACASE010000002">
    <property type="protein sequence ID" value="KAF6495275.1"/>
    <property type="molecule type" value="Genomic_DNA"/>
</dbReference>
<evidence type="ECO:0000256" key="6">
    <source>
        <dbReference type="ARBA" id="ARBA00023183"/>
    </source>
</evidence>
<comment type="subcellular location">
    <subcellularLocation>
        <location evidence="1">Secreted</location>
    </subcellularLocation>
</comment>
<name>A0A7J8JG13_ROUAE</name>
<dbReference type="PROSITE" id="PS51162">
    <property type="entry name" value="THYROGLOBULIN_1_2"/>
    <property type="match status" value="1"/>
</dbReference>
<gene>
    <name evidence="12" type="ORF">HJG63_006627</name>
</gene>
<keyword evidence="6" id="KW-0340">Growth factor binding</keyword>
<dbReference type="SMART" id="SM00211">
    <property type="entry name" value="TY"/>
    <property type="match status" value="1"/>
</dbReference>
<dbReference type="PANTHER" id="PTHR11551:SF5">
    <property type="entry name" value="INSULIN-LIKE GROWTH FACTOR-BINDING PROTEIN 2"/>
    <property type="match status" value="1"/>
</dbReference>
<dbReference type="InterPro" id="IPR000716">
    <property type="entry name" value="Thyroglobulin_1"/>
</dbReference>
<dbReference type="GO" id="GO:0031994">
    <property type="term" value="F:insulin-like growth factor I binding"/>
    <property type="evidence" value="ECO:0007669"/>
    <property type="project" value="TreeGrafter"/>
</dbReference>
<evidence type="ECO:0000256" key="8">
    <source>
        <dbReference type="ARBA" id="ARBA00049699"/>
    </source>
</evidence>
<evidence type="ECO:0000256" key="10">
    <source>
        <dbReference type="SAM" id="MobiDB-lite"/>
    </source>
</evidence>
<dbReference type="PRINTS" id="PR01978">
    <property type="entry name" value="IGFBPFAMILY2"/>
</dbReference>
<dbReference type="PANTHER" id="PTHR11551">
    <property type="entry name" value="INSULIN-LIKE GROWTH FACTOR BINDING PROTEIN"/>
    <property type="match status" value="1"/>
</dbReference>
<evidence type="ECO:0000256" key="1">
    <source>
        <dbReference type="ARBA" id="ARBA00004613"/>
    </source>
</evidence>
<proteinExistence type="predicted"/>
<dbReference type="CDD" id="cd00191">
    <property type="entry name" value="TY"/>
    <property type="match status" value="1"/>
</dbReference>
<dbReference type="PROSITE" id="PS00484">
    <property type="entry name" value="THYROGLOBULIN_1_1"/>
    <property type="match status" value="1"/>
</dbReference>
<evidence type="ECO:0000313" key="12">
    <source>
        <dbReference type="EMBL" id="KAF6495275.1"/>
    </source>
</evidence>
<dbReference type="Gene3D" id="4.10.800.10">
    <property type="entry name" value="Thyroglobulin type-1"/>
    <property type="match status" value="1"/>
</dbReference>
<reference evidence="12 13" key="1">
    <citation type="journal article" date="2020" name="Nature">
        <title>Six reference-quality genomes reveal evolution of bat adaptations.</title>
        <authorList>
            <person name="Jebb D."/>
            <person name="Huang Z."/>
            <person name="Pippel M."/>
            <person name="Hughes G.M."/>
            <person name="Lavrichenko K."/>
            <person name="Devanna P."/>
            <person name="Winkler S."/>
            <person name="Jermiin L.S."/>
            <person name="Skirmuntt E.C."/>
            <person name="Katzourakis A."/>
            <person name="Burkitt-Gray L."/>
            <person name="Ray D.A."/>
            <person name="Sullivan K.A.M."/>
            <person name="Roscito J.G."/>
            <person name="Kirilenko B.M."/>
            <person name="Davalos L.M."/>
            <person name="Corthals A.P."/>
            <person name="Power M.L."/>
            <person name="Jones G."/>
            <person name="Ransome R.D."/>
            <person name="Dechmann D.K.N."/>
            <person name="Locatelli A.G."/>
            <person name="Puechmaille S.J."/>
            <person name="Fedrigo O."/>
            <person name="Jarvis E.D."/>
            <person name="Hiller M."/>
            <person name="Vernes S.C."/>
            <person name="Myers E.W."/>
            <person name="Teeling E.C."/>
        </authorList>
    </citation>
    <scope>NUCLEOTIDE SEQUENCE [LARGE SCALE GENOMIC DNA]</scope>
    <source>
        <strain evidence="12">MRouAeg1</strain>
        <tissue evidence="12">Muscle</tissue>
    </source>
</reference>
<evidence type="ECO:0000259" key="11">
    <source>
        <dbReference type="PROSITE" id="PS51162"/>
    </source>
</evidence>
<evidence type="ECO:0000256" key="3">
    <source>
        <dbReference type="ARBA" id="ARBA00022525"/>
    </source>
</evidence>
<evidence type="ECO:0000256" key="4">
    <source>
        <dbReference type="ARBA" id="ARBA00022729"/>
    </source>
</evidence>
<comment type="subunit">
    <text evidence="8">Interacts with IGF1. Interacts with IGF2. Interacts (via RGD motif) with integrin alpha5/ITGA5; this interaction induces cell migration, adhesion or apoptosis according to the context. Interacts with PTPRB; this interaction leads to PTPRB dimerization and inactivation.</text>
</comment>
<dbReference type="Proteomes" id="UP000593571">
    <property type="component" value="Unassembled WGS sequence"/>
</dbReference>
<dbReference type="SUPFAM" id="SSF57610">
    <property type="entry name" value="Thyroglobulin type-1 domain"/>
    <property type="match status" value="1"/>
</dbReference>
<feature type="compositionally biased region" description="Basic and acidic residues" evidence="10">
    <location>
        <begin position="1"/>
        <end position="16"/>
    </location>
</feature>
<keyword evidence="5" id="KW-1015">Disulfide bond</keyword>
<dbReference type="InterPro" id="IPR036857">
    <property type="entry name" value="Thyroglobulin_1_sf"/>
</dbReference>
<protein>
    <recommendedName>
        <fullName evidence="2">Insulin-like growth factor-binding protein 2</fullName>
    </recommendedName>
</protein>
<dbReference type="AlphaFoldDB" id="A0A7J8JG13"/>
<keyword evidence="13" id="KW-1185">Reference proteome</keyword>
<evidence type="ECO:0000256" key="2">
    <source>
        <dbReference type="ARBA" id="ARBA00013676"/>
    </source>
</evidence>
<keyword evidence="3" id="KW-0964">Secreted</keyword>
<dbReference type="FunFam" id="4.10.800.10:FF:000002">
    <property type="entry name" value="Insulin-like growth factor-binding protein 2"/>
    <property type="match status" value="1"/>
</dbReference>
<keyword evidence="4" id="KW-0732">Signal</keyword>
<feature type="domain" description="Thyroglobulin type-1" evidence="11">
    <location>
        <begin position="40"/>
        <end position="122"/>
    </location>
</feature>
<accession>A0A7J8JG13</accession>
<evidence type="ECO:0000256" key="5">
    <source>
        <dbReference type="ARBA" id="ARBA00023157"/>
    </source>
</evidence>
<dbReference type="GO" id="GO:0005615">
    <property type="term" value="C:extracellular space"/>
    <property type="evidence" value="ECO:0007669"/>
    <property type="project" value="TreeGrafter"/>
</dbReference>
<evidence type="ECO:0000313" key="13">
    <source>
        <dbReference type="Proteomes" id="UP000593571"/>
    </source>
</evidence>
<dbReference type="InterPro" id="IPR022321">
    <property type="entry name" value="IGFBP_1-6_chordata"/>
</dbReference>
<comment type="caution">
    <text evidence="9">Lacks conserved residue(s) required for the propagation of feature annotation.</text>
</comment>
<evidence type="ECO:0000256" key="7">
    <source>
        <dbReference type="ARBA" id="ARBA00049634"/>
    </source>
</evidence>
<dbReference type="GO" id="GO:0043567">
    <property type="term" value="P:regulation of insulin-like growth factor receptor signaling pathway"/>
    <property type="evidence" value="ECO:0007669"/>
    <property type="project" value="TreeGrafter"/>
</dbReference>
<evidence type="ECO:0000256" key="9">
    <source>
        <dbReference type="PROSITE-ProRule" id="PRU00500"/>
    </source>
</evidence>
<comment type="caution">
    <text evidence="12">The sequence shown here is derived from an EMBL/GenBank/DDBJ whole genome shotgun (WGS) entry which is preliminary data.</text>
</comment>
<dbReference type="InterPro" id="IPR012210">
    <property type="entry name" value="IGFBP-2"/>
</dbReference>
<organism evidence="12 13">
    <name type="scientific">Rousettus aegyptiacus</name>
    <name type="common">Egyptian fruit bat</name>
    <name type="synonym">Pteropus aegyptiacus</name>
    <dbReference type="NCBI Taxonomy" id="9407"/>
    <lineage>
        <taxon>Eukaryota</taxon>
        <taxon>Metazoa</taxon>
        <taxon>Chordata</taxon>
        <taxon>Craniata</taxon>
        <taxon>Vertebrata</taxon>
        <taxon>Euteleostomi</taxon>
        <taxon>Mammalia</taxon>
        <taxon>Eutheria</taxon>
        <taxon>Laurasiatheria</taxon>
        <taxon>Chiroptera</taxon>
        <taxon>Yinpterochiroptera</taxon>
        <taxon>Pteropodoidea</taxon>
        <taxon>Pteropodidae</taxon>
        <taxon>Rousettinae</taxon>
        <taxon>Rousettus</taxon>
    </lineage>
</organism>
<dbReference type="Pfam" id="PF00086">
    <property type="entry name" value="Thyroglobulin_1"/>
    <property type="match status" value="1"/>
</dbReference>